<evidence type="ECO:0000313" key="8">
    <source>
        <dbReference type="Proteomes" id="UP001432062"/>
    </source>
</evidence>
<dbReference type="GO" id="GO:0004106">
    <property type="term" value="F:chorismate mutase activity"/>
    <property type="evidence" value="ECO:0007669"/>
    <property type="project" value="UniProtKB-EC"/>
</dbReference>
<evidence type="ECO:0000256" key="3">
    <source>
        <dbReference type="ARBA" id="ARBA00022729"/>
    </source>
</evidence>
<dbReference type="EMBL" id="CP109441">
    <property type="protein sequence ID" value="WUV50061.1"/>
    <property type="molecule type" value="Genomic_DNA"/>
</dbReference>
<evidence type="ECO:0000313" key="7">
    <source>
        <dbReference type="EMBL" id="WUV50061.1"/>
    </source>
</evidence>
<evidence type="ECO:0000256" key="1">
    <source>
        <dbReference type="ARBA" id="ARBA00004817"/>
    </source>
</evidence>
<dbReference type="InterPro" id="IPR036979">
    <property type="entry name" value="CM_dom_sf"/>
</dbReference>
<dbReference type="Proteomes" id="UP001432062">
    <property type="component" value="Chromosome"/>
</dbReference>
<dbReference type="PROSITE" id="PS51168">
    <property type="entry name" value="CHORISMATE_MUT_2"/>
    <property type="match status" value="1"/>
</dbReference>
<dbReference type="PANTHER" id="PTHR38041:SF2">
    <property type="entry name" value="SECRETED CHORISMATE MUTASE"/>
    <property type="match status" value="1"/>
</dbReference>
<evidence type="ECO:0000259" key="6">
    <source>
        <dbReference type="PROSITE" id="PS51168"/>
    </source>
</evidence>
<dbReference type="NCBIfam" id="TIGR01806">
    <property type="entry name" value="CM_mono2"/>
    <property type="match status" value="1"/>
</dbReference>
<keyword evidence="8" id="KW-1185">Reference proteome</keyword>
<accession>A0ABZ1Z7N8</accession>
<gene>
    <name evidence="7" type="primary">aroQ</name>
    <name evidence="7" type="ORF">OG563_18810</name>
</gene>
<reference evidence="7" key="1">
    <citation type="submission" date="2022-10" db="EMBL/GenBank/DDBJ databases">
        <title>The complete genomes of actinobacterial strains from the NBC collection.</title>
        <authorList>
            <person name="Joergensen T.S."/>
            <person name="Alvarez Arevalo M."/>
            <person name="Sterndorff E.B."/>
            <person name="Faurdal D."/>
            <person name="Vuksanovic O."/>
            <person name="Mourched A.-S."/>
            <person name="Charusanti P."/>
            <person name="Shaw S."/>
            <person name="Blin K."/>
            <person name="Weber T."/>
        </authorList>
    </citation>
    <scope>NUCLEOTIDE SEQUENCE</scope>
    <source>
        <strain evidence="7">NBC_01482</strain>
    </source>
</reference>
<evidence type="ECO:0000256" key="5">
    <source>
        <dbReference type="SAM" id="SignalP"/>
    </source>
</evidence>
<sequence>MFFRGSARVLVCVAAALLMAAPDSRAQTLDDDPALDRIVALVTERLDTADAVAAAKWATAARNGGQPSIDDPEREAQVYDAMVRLGADRGLPESWVHQVFFGQIEANKIVQRGLVTRWRFDPAAAPSTLPDLSSVRPVIDRVNVEIVDQLALRRAALTGPNCVLRLASPVFGVLASGRDALHQAALVRAAAALCGP</sequence>
<dbReference type="InterPro" id="IPR036263">
    <property type="entry name" value="Chorismate_II_sf"/>
</dbReference>
<evidence type="ECO:0000256" key="2">
    <source>
        <dbReference type="ARBA" id="ARBA00012404"/>
    </source>
</evidence>
<dbReference type="InterPro" id="IPR008240">
    <property type="entry name" value="Chorismate_mutase_periplasmic"/>
</dbReference>
<feature type="signal peptide" evidence="5">
    <location>
        <begin position="1"/>
        <end position="26"/>
    </location>
</feature>
<keyword evidence="3 5" id="KW-0732">Signal</keyword>
<dbReference type="PANTHER" id="PTHR38041">
    <property type="entry name" value="CHORISMATE MUTASE"/>
    <property type="match status" value="1"/>
</dbReference>
<dbReference type="Gene3D" id="1.20.59.10">
    <property type="entry name" value="Chorismate mutase"/>
    <property type="match status" value="1"/>
</dbReference>
<dbReference type="InterPro" id="IPR002701">
    <property type="entry name" value="CM_II_prokaryot"/>
</dbReference>
<dbReference type="Pfam" id="PF01817">
    <property type="entry name" value="CM_2"/>
    <property type="match status" value="1"/>
</dbReference>
<dbReference type="InterPro" id="IPR051331">
    <property type="entry name" value="Chorismate_mutase-related"/>
</dbReference>
<keyword evidence="4 7" id="KW-0413">Isomerase</keyword>
<feature type="chain" id="PRO_5045309248" description="chorismate mutase" evidence="5">
    <location>
        <begin position="27"/>
        <end position="196"/>
    </location>
</feature>
<evidence type="ECO:0000256" key="4">
    <source>
        <dbReference type="ARBA" id="ARBA00023235"/>
    </source>
</evidence>
<protein>
    <recommendedName>
        <fullName evidence="2">chorismate mutase</fullName>
        <ecNumber evidence="2">5.4.99.5</ecNumber>
    </recommendedName>
</protein>
<dbReference type="SMART" id="SM00830">
    <property type="entry name" value="CM_2"/>
    <property type="match status" value="1"/>
</dbReference>
<dbReference type="RefSeq" id="WP_327094760.1">
    <property type="nucleotide sequence ID" value="NZ_CP109149.1"/>
</dbReference>
<dbReference type="SUPFAM" id="SSF48600">
    <property type="entry name" value="Chorismate mutase II"/>
    <property type="match status" value="1"/>
</dbReference>
<feature type="domain" description="Chorismate mutase" evidence="6">
    <location>
        <begin position="15"/>
        <end position="115"/>
    </location>
</feature>
<dbReference type="EC" id="5.4.99.5" evidence="2"/>
<organism evidence="7 8">
    <name type="scientific">Nocardia vinacea</name>
    <dbReference type="NCBI Taxonomy" id="96468"/>
    <lineage>
        <taxon>Bacteria</taxon>
        <taxon>Bacillati</taxon>
        <taxon>Actinomycetota</taxon>
        <taxon>Actinomycetes</taxon>
        <taxon>Mycobacteriales</taxon>
        <taxon>Nocardiaceae</taxon>
        <taxon>Nocardia</taxon>
    </lineage>
</organism>
<comment type="pathway">
    <text evidence="1">Metabolic intermediate biosynthesis; prephenate biosynthesis; prephenate from chorismate: step 1/1.</text>
</comment>
<proteinExistence type="predicted"/>
<name>A0ABZ1Z7N8_9NOCA</name>